<dbReference type="Gene3D" id="1.10.10.10">
    <property type="entry name" value="Winged helix-like DNA-binding domain superfamily/Winged helix DNA-binding domain"/>
    <property type="match status" value="1"/>
</dbReference>
<comment type="caution">
    <text evidence="8">The sequence shown here is derived from an EMBL/GenBank/DDBJ whole genome shotgun (WGS) entry which is preliminary data.</text>
</comment>
<feature type="transmembrane region" description="Helical" evidence="5">
    <location>
        <begin position="187"/>
        <end position="204"/>
    </location>
</feature>
<evidence type="ECO:0000256" key="2">
    <source>
        <dbReference type="ARBA" id="ARBA00023015"/>
    </source>
</evidence>
<dbReference type="InterPro" id="IPR013324">
    <property type="entry name" value="RNA_pol_sigma_r3/r4-like"/>
</dbReference>
<dbReference type="InterPro" id="IPR013249">
    <property type="entry name" value="RNA_pol_sigma70_r4_t2"/>
</dbReference>
<evidence type="ECO:0000256" key="3">
    <source>
        <dbReference type="ARBA" id="ARBA00023082"/>
    </source>
</evidence>
<comment type="similarity">
    <text evidence="1">Belongs to the sigma-70 factor family. ECF subfamily.</text>
</comment>
<dbReference type="PANTHER" id="PTHR43133">
    <property type="entry name" value="RNA POLYMERASE ECF-TYPE SIGMA FACTO"/>
    <property type="match status" value="1"/>
</dbReference>
<dbReference type="PANTHER" id="PTHR43133:SF51">
    <property type="entry name" value="RNA POLYMERASE SIGMA FACTOR"/>
    <property type="match status" value="1"/>
</dbReference>
<accession>A0ABU0E397</accession>
<evidence type="ECO:0000256" key="4">
    <source>
        <dbReference type="ARBA" id="ARBA00023163"/>
    </source>
</evidence>
<keyword evidence="4" id="KW-0804">Transcription</keyword>
<gene>
    <name evidence="8" type="ORF">J2S15_002106</name>
</gene>
<evidence type="ECO:0000256" key="5">
    <source>
        <dbReference type="SAM" id="Phobius"/>
    </source>
</evidence>
<dbReference type="Pfam" id="PF04542">
    <property type="entry name" value="Sigma70_r2"/>
    <property type="match status" value="1"/>
</dbReference>
<sequence length="446" mass="52227">MGRKIDPKYVKALQEGETGAFSEIYEFYKQPLFYFILSKVKNVSDAEEVLQETFIKVYRHIHSLKSTDSFHGWIFSIAYNEANRSFTKKRDLTSDDEEYNIEEAVVANDNPSSDIYKKEVLTAITEELAKLSPKYRETAEMRYLAGLSIKEIAQQLDVAPGVIKSRLYNVRSTVKPRLKERGYETRYFSFAGIPLLLLLMRQVWKNDTVSKNCTNELYQELDIEQRSTTPKFYHSLLNGSLIKIVMAVIVFSISLTLILRMTFPDNQIRNYIQFGDNSIDTIIEKYRNGERDGFGDISYDQNPTRESVKVEIDLIKELDEQEIKILYVKTEQEFEIRNNQLLFYAQENGEYVVETSNWKEQIVISNIDPYTPEVTDALKYNDKVVFRILDEQNKIDYKNSYFEYKNQTYTFTSSHQIDGYFDGKAKLIIVDNTGQRKEYNFDFSLQ</sequence>
<dbReference type="InterPro" id="IPR036388">
    <property type="entry name" value="WH-like_DNA-bd_sf"/>
</dbReference>
<dbReference type="EMBL" id="JAUSUR010000003">
    <property type="protein sequence ID" value="MDQ0361359.1"/>
    <property type="molecule type" value="Genomic_DNA"/>
</dbReference>
<dbReference type="InterPro" id="IPR013325">
    <property type="entry name" value="RNA_pol_sigma_r2"/>
</dbReference>
<dbReference type="InterPro" id="IPR007627">
    <property type="entry name" value="RNA_pol_sigma70_r2"/>
</dbReference>
<dbReference type="Proteomes" id="UP001230220">
    <property type="component" value="Unassembled WGS sequence"/>
</dbReference>
<evidence type="ECO:0000313" key="8">
    <source>
        <dbReference type="EMBL" id="MDQ0361359.1"/>
    </source>
</evidence>
<feature type="domain" description="RNA polymerase sigma-70 region 2" evidence="6">
    <location>
        <begin position="25"/>
        <end position="90"/>
    </location>
</feature>
<evidence type="ECO:0000259" key="7">
    <source>
        <dbReference type="Pfam" id="PF08281"/>
    </source>
</evidence>
<dbReference type="InterPro" id="IPR039425">
    <property type="entry name" value="RNA_pol_sigma-70-like"/>
</dbReference>
<dbReference type="NCBIfam" id="TIGR02937">
    <property type="entry name" value="sigma70-ECF"/>
    <property type="match status" value="1"/>
</dbReference>
<dbReference type="InterPro" id="IPR014284">
    <property type="entry name" value="RNA_pol_sigma-70_dom"/>
</dbReference>
<dbReference type="Gene3D" id="1.10.1740.10">
    <property type="match status" value="1"/>
</dbReference>
<evidence type="ECO:0000256" key="1">
    <source>
        <dbReference type="ARBA" id="ARBA00010641"/>
    </source>
</evidence>
<keyword evidence="9" id="KW-1185">Reference proteome</keyword>
<dbReference type="RefSeq" id="WP_307408012.1">
    <property type="nucleotide sequence ID" value="NZ_JAUSUR010000003.1"/>
</dbReference>
<dbReference type="CDD" id="cd06171">
    <property type="entry name" value="Sigma70_r4"/>
    <property type="match status" value="1"/>
</dbReference>
<evidence type="ECO:0000313" key="9">
    <source>
        <dbReference type="Proteomes" id="UP001230220"/>
    </source>
</evidence>
<feature type="transmembrane region" description="Helical" evidence="5">
    <location>
        <begin position="240"/>
        <end position="259"/>
    </location>
</feature>
<reference evidence="8 9" key="1">
    <citation type="submission" date="2023-07" db="EMBL/GenBank/DDBJ databases">
        <title>Genomic Encyclopedia of Type Strains, Phase IV (KMG-IV): sequencing the most valuable type-strain genomes for metagenomic binning, comparative biology and taxonomic classification.</title>
        <authorList>
            <person name="Goeker M."/>
        </authorList>
    </citation>
    <scope>NUCLEOTIDE SEQUENCE [LARGE SCALE GENOMIC DNA]</scope>
    <source>
        <strain evidence="8 9">DSM 16784</strain>
    </source>
</reference>
<name>A0ABU0E397_9FIRM</name>
<keyword evidence="2" id="KW-0805">Transcription regulation</keyword>
<organism evidence="8 9">
    <name type="scientific">Breznakia pachnodae</name>
    <dbReference type="NCBI Taxonomy" id="265178"/>
    <lineage>
        <taxon>Bacteria</taxon>
        <taxon>Bacillati</taxon>
        <taxon>Bacillota</taxon>
        <taxon>Erysipelotrichia</taxon>
        <taxon>Erysipelotrichales</taxon>
        <taxon>Erysipelotrichaceae</taxon>
        <taxon>Breznakia</taxon>
    </lineage>
</organism>
<dbReference type="SUPFAM" id="SSF88946">
    <property type="entry name" value="Sigma2 domain of RNA polymerase sigma factors"/>
    <property type="match status" value="1"/>
</dbReference>
<protein>
    <submittedName>
        <fullName evidence="8">RNA polymerase sigma factor (Sigma-70 family)</fullName>
    </submittedName>
</protein>
<keyword evidence="3" id="KW-0731">Sigma factor</keyword>
<feature type="domain" description="RNA polymerase sigma factor 70 region 4 type 2" evidence="7">
    <location>
        <begin position="123"/>
        <end position="171"/>
    </location>
</feature>
<evidence type="ECO:0000259" key="6">
    <source>
        <dbReference type="Pfam" id="PF04542"/>
    </source>
</evidence>
<dbReference type="SUPFAM" id="SSF88659">
    <property type="entry name" value="Sigma3 and sigma4 domains of RNA polymerase sigma factors"/>
    <property type="match status" value="1"/>
</dbReference>
<keyword evidence="5" id="KW-0472">Membrane</keyword>
<proteinExistence type="inferred from homology"/>
<keyword evidence="5" id="KW-1133">Transmembrane helix</keyword>
<dbReference type="Pfam" id="PF08281">
    <property type="entry name" value="Sigma70_r4_2"/>
    <property type="match status" value="1"/>
</dbReference>
<keyword evidence="5" id="KW-0812">Transmembrane</keyword>